<evidence type="ECO:0000256" key="1">
    <source>
        <dbReference type="ARBA" id="ARBA00022679"/>
    </source>
</evidence>
<reference evidence="4 5" key="1">
    <citation type="submission" date="2020-04" db="EMBL/GenBank/DDBJ databases">
        <title>Perkinsus olseni comparative genomics.</title>
        <authorList>
            <person name="Bogema D.R."/>
        </authorList>
    </citation>
    <scope>NUCLEOTIDE SEQUENCE [LARGE SCALE GENOMIC DNA]</scope>
    <source>
        <strain evidence="4">ATCC PRA-179</strain>
    </source>
</reference>
<evidence type="ECO:0000313" key="4">
    <source>
        <dbReference type="EMBL" id="KAF4671442.1"/>
    </source>
</evidence>
<dbReference type="InterPro" id="IPR033690">
    <property type="entry name" value="Adenylat_kinase_CS"/>
</dbReference>
<organism evidence="4 5">
    <name type="scientific">Perkinsus olseni</name>
    <name type="common">Perkinsus atlanticus</name>
    <dbReference type="NCBI Taxonomy" id="32597"/>
    <lineage>
        <taxon>Eukaryota</taxon>
        <taxon>Sar</taxon>
        <taxon>Alveolata</taxon>
        <taxon>Perkinsozoa</taxon>
        <taxon>Perkinsea</taxon>
        <taxon>Perkinsida</taxon>
        <taxon>Perkinsidae</taxon>
        <taxon>Perkinsus</taxon>
    </lineage>
</organism>
<dbReference type="CDD" id="cd22970">
    <property type="entry name" value="DD_NDKH5-like"/>
    <property type="match status" value="1"/>
</dbReference>
<dbReference type="HAMAP" id="MF_00235">
    <property type="entry name" value="Adenylate_kinase_Adk"/>
    <property type="match status" value="2"/>
</dbReference>
<evidence type="ECO:0000313" key="5">
    <source>
        <dbReference type="Proteomes" id="UP000570595"/>
    </source>
</evidence>
<dbReference type="GO" id="GO:0005524">
    <property type="term" value="F:ATP binding"/>
    <property type="evidence" value="ECO:0007669"/>
    <property type="project" value="InterPro"/>
</dbReference>
<dbReference type="PANTHER" id="PTHR23359">
    <property type="entry name" value="NUCLEOTIDE KINASE"/>
    <property type="match status" value="1"/>
</dbReference>
<dbReference type="SUPFAM" id="SSF52540">
    <property type="entry name" value="P-loop containing nucleoside triphosphate hydrolases"/>
    <property type="match status" value="4"/>
</dbReference>
<name>A0A7J6MII1_PEROL</name>
<gene>
    <name evidence="4" type="primary">AKD1_1</name>
    <name evidence="4" type="ORF">FOZ61_000064</name>
</gene>
<dbReference type="Pfam" id="PF00406">
    <property type="entry name" value="ADK"/>
    <property type="match status" value="2"/>
</dbReference>
<dbReference type="PRINTS" id="PR00094">
    <property type="entry name" value="ADENYLTKNASE"/>
</dbReference>
<dbReference type="EMBL" id="JABAHT010000001">
    <property type="protein sequence ID" value="KAF4671442.1"/>
    <property type="molecule type" value="Genomic_DNA"/>
</dbReference>
<dbReference type="GO" id="GO:0019205">
    <property type="term" value="F:nucleobase-containing compound kinase activity"/>
    <property type="evidence" value="ECO:0007669"/>
    <property type="project" value="InterPro"/>
</dbReference>
<accession>A0A7J6MII1</accession>
<proteinExistence type="inferred from homology"/>
<sequence length="1196" mass="128790">MDATARSSSCSIGGMLEATAIGPDGQRTLHSFLADGMVELYKNRPTNPVDAANWLAEWMENNNPVSGKAKLATANQLKEGPRAASRDLADKLEEKLSAAEVVPGDDPSVVRSAADSLASSNPFVVFVLGGPGCGKGTNCARISKEFRFVHLSTGDLLRDEVKKGSEIGREAKAIMEQGLLLDDSIVLRLLKKAMTAAVVEGKESKFLVDGYPRSLEQAHMFEKEICPVSLVLYFDASDAAMTERILERGKTSGRVDDNIETIGKRLRTFHDCTEPAVKFYSRLEKLRRVPAGGTLDDVYRLAQAVFQPAALEAVHDLNLFEKERDPFLPLCGGRDKLSVVFVLGGPGCGKGTNCSRISHDFGYVHLSTGDLLREEVARGSQIGLEAKAIMEQGGLIGDDIVLKLLEQAMTNAISEGKGTRFLIDGYPRLSEGVLLGDVLLAGRRSLEQALLFERTVCPVDFVLYFEASDAVMTERILERGKTSGRVDDNAETIKKRLETFHACTEPALNFYDSISRVRRVCAHGSLDEVYDMAKTHFFANVLCVVGGQGSGKRAVAKILQDNFGYKVVYVADRLRGTPDGRAVVDRGDVADASLVGPLVVAELTRLYRTAGGSANFVVVGYPRTHQQMSFLKEKFSGNYQILNLRFRKLGDLVSAATKSDSVRDSSFSALHRAAENIHSGPEMHALLERYGSITTSVVLEAGSINPEKIVTDCVKPKLTIVAADGESDRELAETLARADEHMLMSADKVVDAEISRATLIGRRMRALREAQQAVPIEIVAHLLCTAVVARPANMRAAYLMCQKDGLIETVAAVKEYFVVDRIIIPGPAGGDGRLIRTLRDVEKEDIVVVSGTVEEIAGKVASGRLPESILLLGLPCVGKSGVAEALAERINGSFVASLKGAAESISESLGAASPGIREALDAEGPGIEKASDEVKAALMSSFVASRSNCGTVIFDGYPGNDRSAAEIFGKVTRSPKAVVFLEGTPELIRARAEKAFDGDFDEEAFEQAQAEAKKIQTEFEEHLKEMGVRIEHVNISDGNPITKGELDSGSIAETIVKRILRPSTSLILSNLGASKVIDIVNEAAPYGTSVVNGSGCVCSSSLVTRTTEAKSGSAIVCGYLEQAEYSYPTARDLLDNLKAVLPLVRIIVCKVADDGSQGLATSRLDKIAEDLEKLRTPTALQVVNSIEDLRSLLASA</sequence>
<dbReference type="OrthoDB" id="442176at2759"/>
<keyword evidence="3 4" id="KW-0418">Kinase</keyword>
<dbReference type="Gene3D" id="3.40.50.300">
    <property type="entry name" value="P-loop containing nucleotide triphosphate hydrolases"/>
    <property type="match status" value="4"/>
</dbReference>
<keyword evidence="2" id="KW-0547">Nucleotide-binding</keyword>
<evidence type="ECO:0000256" key="2">
    <source>
        <dbReference type="ARBA" id="ARBA00022741"/>
    </source>
</evidence>
<evidence type="ECO:0000256" key="3">
    <source>
        <dbReference type="ARBA" id="ARBA00022777"/>
    </source>
</evidence>
<dbReference type="GO" id="GO:0006139">
    <property type="term" value="P:nucleobase-containing compound metabolic process"/>
    <property type="evidence" value="ECO:0007669"/>
    <property type="project" value="InterPro"/>
</dbReference>
<comment type="caution">
    <text evidence="4">The sequence shown here is derived from an EMBL/GenBank/DDBJ whole genome shotgun (WGS) entry which is preliminary data.</text>
</comment>
<keyword evidence="1" id="KW-0808">Transferase</keyword>
<protein>
    <submittedName>
        <fullName evidence="4">Adenylate kinase</fullName>
    </submittedName>
</protein>
<dbReference type="CDD" id="cd01428">
    <property type="entry name" value="ADK"/>
    <property type="match status" value="2"/>
</dbReference>
<dbReference type="InterPro" id="IPR027417">
    <property type="entry name" value="P-loop_NTPase"/>
</dbReference>
<dbReference type="InterPro" id="IPR000850">
    <property type="entry name" value="Adenylat/UMP-CMP_kin"/>
</dbReference>
<dbReference type="AlphaFoldDB" id="A0A7J6MII1"/>
<dbReference type="PROSITE" id="PS00113">
    <property type="entry name" value="ADENYLATE_KINASE"/>
    <property type="match status" value="1"/>
</dbReference>
<dbReference type="Proteomes" id="UP000570595">
    <property type="component" value="Unassembled WGS sequence"/>
</dbReference>